<feature type="transmembrane region" description="Helical" evidence="8">
    <location>
        <begin position="50"/>
        <end position="70"/>
    </location>
</feature>
<comment type="caution">
    <text evidence="9">The sequence shown here is derived from an EMBL/GenBank/DDBJ whole genome shotgun (WGS) entry which is preliminary data.</text>
</comment>
<feature type="compositionally biased region" description="Polar residues" evidence="7">
    <location>
        <begin position="581"/>
        <end position="592"/>
    </location>
</feature>
<evidence type="ECO:0000256" key="7">
    <source>
        <dbReference type="SAM" id="MobiDB-lite"/>
    </source>
</evidence>
<keyword evidence="5 8" id="KW-1133">Transmembrane helix</keyword>
<dbReference type="InterPro" id="IPR027417">
    <property type="entry name" value="P-loop_NTPase"/>
</dbReference>
<dbReference type="SUPFAM" id="SSF52540">
    <property type="entry name" value="P-loop containing nucleoside triphosphate hydrolases"/>
    <property type="match status" value="1"/>
</dbReference>
<reference evidence="9 10" key="1">
    <citation type="submission" date="2013-04" db="EMBL/GenBank/DDBJ databases">
        <authorList>
            <person name="Kuznetsov B."/>
            <person name="Ivanovsky R."/>
        </authorList>
    </citation>
    <scope>NUCLEOTIDE SEQUENCE [LARGE SCALE GENOMIC DNA]</scope>
    <source>
        <strain evidence="9 10">MGU-K5</strain>
    </source>
</reference>
<dbReference type="PANTHER" id="PTHR37937">
    <property type="entry name" value="CONJUGATIVE TRANSFER: DNA TRANSPORT"/>
    <property type="match status" value="1"/>
</dbReference>
<evidence type="ECO:0000256" key="8">
    <source>
        <dbReference type="SAM" id="Phobius"/>
    </source>
</evidence>
<dbReference type="GO" id="GO:0005886">
    <property type="term" value="C:plasma membrane"/>
    <property type="evidence" value="ECO:0007669"/>
    <property type="project" value="UniProtKB-SubCell"/>
</dbReference>
<feature type="region of interest" description="Disordered" evidence="7">
    <location>
        <begin position="568"/>
        <end position="609"/>
    </location>
</feature>
<dbReference type="PATRIC" id="fig|1316936.3.peg.3400"/>
<sequence length="609" mass="66318">MRLLLLPVALLIVAFVTGLVWQVGFGFYPLEAASWLWVQDYLRTYRQLPLFLTVSLFGVAAALIVLIVLLQALASRIGGRTTHGGRDDTTLHGSARWATRADVKQSGLMGKTGVVVGGWPGLTGKVRTLRHDGPEHVLAFAPTRSGKGVGLVLPTLLSWPGSVLVLDIKGENWRMTSGWRAAQGQRILKFDPTAESGGLRFNPLAEIRLDSNHAIADAQNIAAMIIDPDGKGLADFWAKSGFSWLTAAILYTLYKVRAEQGRVATLTDVDTILTASGEGGLEHLLTDMIRFETGAEATTRLIRSAGQEMMDRAAQERSGVQSSSKVDLSLYRDPIVARNIAASDFRLSDLMNGESPASLYLVVPPSDIDRLRPLLRVILNLVLRRLMQSGDAPKYRYRLLLMLDEFTSVGKLEIFERALAFMAGYGLKAFLIIQDLTQLQGTYGRENSIVGNCHIRVAYAPNEVATARVLSDLCGKTTIVQTRSTRSRKPLALSGTVTDSVAEVARPLLTPDECMRLKAAVKSRRDPARIVRPGEMLVFVAGHPPILGRQPLYFLDRTLLERSQLAPIGAEANDGERATESKPSASPTNAETSGLADRIRAAARSSSTP</sequence>
<dbReference type="Gene3D" id="3.40.50.300">
    <property type="entry name" value="P-loop containing nucleotide triphosphate hydrolases"/>
    <property type="match status" value="1"/>
</dbReference>
<dbReference type="InterPro" id="IPR003688">
    <property type="entry name" value="TraG/VirD4"/>
</dbReference>
<evidence type="ECO:0000256" key="4">
    <source>
        <dbReference type="ARBA" id="ARBA00022692"/>
    </source>
</evidence>
<dbReference type="InterPro" id="IPR051539">
    <property type="entry name" value="T4SS-coupling_protein"/>
</dbReference>
<dbReference type="Proteomes" id="UP000015350">
    <property type="component" value="Unassembled WGS sequence"/>
</dbReference>
<dbReference type="STRING" id="1316936.K678_17166"/>
<dbReference type="eggNOG" id="COG3505">
    <property type="taxonomic scope" value="Bacteria"/>
</dbReference>
<dbReference type="CDD" id="cd01127">
    <property type="entry name" value="TrwB_TraG_TraD_VirD4"/>
    <property type="match status" value="2"/>
</dbReference>
<dbReference type="Pfam" id="PF02534">
    <property type="entry name" value="T4SS-DNA_transf"/>
    <property type="match status" value="1"/>
</dbReference>
<keyword evidence="4 8" id="KW-0812">Transmembrane</keyword>
<evidence type="ECO:0000313" key="9">
    <source>
        <dbReference type="EMBL" id="EPY00229.1"/>
    </source>
</evidence>
<dbReference type="RefSeq" id="WP_021133706.1">
    <property type="nucleotide sequence ID" value="NZ_AQPH01000128.1"/>
</dbReference>
<accession>S9S6G6</accession>
<dbReference type="AlphaFoldDB" id="S9S6G6"/>
<dbReference type="EMBL" id="AQPH01000128">
    <property type="protein sequence ID" value="EPY00229.1"/>
    <property type="molecule type" value="Genomic_DNA"/>
</dbReference>
<keyword evidence="3" id="KW-1003">Cell membrane</keyword>
<keyword evidence="6 8" id="KW-0472">Membrane</keyword>
<evidence type="ECO:0000313" key="10">
    <source>
        <dbReference type="Proteomes" id="UP000015350"/>
    </source>
</evidence>
<organism evidence="9 10">
    <name type="scientific">Magnetospirillum fulvum MGU-K5</name>
    <dbReference type="NCBI Taxonomy" id="1316936"/>
    <lineage>
        <taxon>Bacteria</taxon>
        <taxon>Pseudomonadati</taxon>
        <taxon>Pseudomonadota</taxon>
        <taxon>Alphaproteobacteria</taxon>
        <taxon>Rhodospirillales</taxon>
        <taxon>Rhodospirillaceae</taxon>
        <taxon>Magnetospirillum</taxon>
    </lineage>
</organism>
<evidence type="ECO:0000256" key="5">
    <source>
        <dbReference type="ARBA" id="ARBA00022989"/>
    </source>
</evidence>
<evidence type="ECO:0000256" key="1">
    <source>
        <dbReference type="ARBA" id="ARBA00004651"/>
    </source>
</evidence>
<protein>
    <submittedName>
        <fullName evidence="9">TRAG protein</fullName>
    </submittedName>
</protein>
<name>S9S6G6_MAGFU</name>
<dbReference type="OrthoDB" id="9759295at2"/>
<evidence type="ECO:0000256" key="3">
    <source>
        <dbReference type="ARBA" id="ARBA00022475"/>
    </source>
</evidence>
<proteinExistence type="inferred from homology"/>
<evidence type="ECO:0000256" key="6">
    <source>
        <dbReference type="ARBA" id="ARBA00023136"/>
    </source>
</evidence>
<comment type="subcellular location">
    <subcellularLocation>
        <location evidence="1">Cell membrane</location>
        <topology evidence="1">Multi-pass membrane protein</topology>
    </subcellularLocation>
</comment>
<evidence type="ECO:0000256" key="2">
    <source>
        <dbReference type="ARBA" id="ARBA00008806"/>
    </source>
</evidence>
<dbReference type="PANTHER" id="PTHR37937:SF1">
    <property type="entry name" value="CONJUGATIVE TRANSFER: DNA TRANSPORT"/>
    <property type="match status" value="1"/>
</dbReference>
<comment type="similarity">
    <text evidence="2">Belongs to the VirD4/TraG family.</text>
</comment>
<gene>
    <name evidence="9" type="ORF">K678_17166</name>
</gene>